<sequence>MSKNKRPRASTVDDKKKKKSKQNYPVTRFEHLANELIYEIFDYLDVHDLHQSFFSLNARLRHLCLHANLSLRIGMTSSSKTTFKRYFDDIILHHQHQIRSLYLYNPFVIDYFTLSQCSQLETLTLGNIGWERLEILLTTLVSVPSVLSLSMCIGDGGIQATIYSLIFQFPALKYCKLNFQTNVPLNSLSVSTNSTSPIERLIIIDNYSFDDINMILPYVPKLRYLSVRYENQSHLTNISVCQILFNDSARLLLIGNRWSLGNVEAFVRQHSNRIRVLDVTPVASVNDLQTWEKSMLSHIPYVSTVNFKHGKSIACRLTDELYQYIRDRSFMITSETKQYFFTHEPMSEVSLHEIVSSCPLNKHRDFRIDAKFATTTFECHDKVDTDSIRHILISDLTKVRQCTQYFSKTTELTIDDKSTTDKSHIIKDLPRILSLSQLTNLSMRQIDQEFEIFIKLLWLSPNVNTIKWVSIEKAPNNITSLEKRQNFQRLSKQNQVKTIIITRDYTKKMMEVLVHLCPRVQYISIGRSERSLDATVHYLLSEINGATLRLFSLCVRRACSSWMTYWKNQIESEGVFNDYSIKIIDKNFYLWWND</sequence>
<dbReference type="EMBL" id="CAJNOR010002911">
    <property type="protein sequence ID" value="CAF1355917.1"/>
    <property type="molecule type" value="Genomic_DNA"/>
</dbReference>
<evidence type="ECO:0008006" key="3">
    <source>
        <dbReference type="Google" id="ProtNLM"/>
    </source>
</evidence>
<accession>A0A815HS18</accession>
<dbReference type="AlphaFoldDB" id="A0A815HS18"/>
<keyword evidence="2" id="KW-1185">Reference proteome</keyword>
<dbReference type="Proteomes" id="UP000663828">
    <property type="component" value="Unassembled WGS sequence"/>
</dbReference>
<proteinExistence type="predicted"/>
<evidence type="ECO:0000313" key="2">
    <source>
        <dbReference type="Proteomes" id="UP000663828"/>
    </source>
</evidence>
<reference evidence="1" key="1">
    <citation type="submission" date="2021-02" db="EMBL/GenBank/DDBJ databases">
        <authorList>
            <person name="Nowell W R."/>
        </authorList>
    </citation>
    <scope>NUCLEOTIDE SEQUENCE</scope>
</reference>
<dbReference type="SUPFAM" id="SSF52058">
    <property type="entry name" value="L domain-like"/>
    <property type="match status" value="1"/>
</dbReference>
<comment type="caution">
    <text evidence="1">The sequence shown here is derived from an EMBL/GenBank/DDBJ whole genome shotgun (WGS) entry which is preliminary data.</text>
</comment>
<dbReference type="InterPro" id="IPR032675">
    <property type="entry name" value="LRR_dom_sf"/>
</dbReference>
<gene>
    <name evidence="1" type="ORF">XAT740_LOCUS31745</name>
</gene>
<evidence type="ECO:0000313" key="1">
    <source>
        <dbReference type="EMBL" id="CAF1355917.1"/>
    </source>
</evidence>
<protein>
    <recommendedName>
        <fullName evidence="3">F-box domain-containing protein</fullName>
    </recommendedName>
</protein>
<organism evidence="1 2">
    <name type="scientific">Adineta ricciae</name>
    <name type="common">Rotifer</name>
    <dbReference type="NCBI Taxonomy" id="249248"/>
    <lineage>
        <taxon>Eukaryota</taxon>
        <taxon>Metazoa</taxon>
        <taxon>Spiralia</taxon>
        <taxon>Gnathifera</taxon>
        <taxon>Rotifera</taxon>
        <taxon>Eurotatoria</taxon>
        <taxon>Bdelloidea</taxon>
        <taxon>Adinetida</taxon>
        <taxon>Adinetidae</taxon>
        <taxon>Adineta</taxon>
    </lineage>
</organism>
<name>A0A815HS18_ADIRI</name>
<dbReference type="Gene3D" id="3.80.10.10">
    <property type="entry name" value="Ribonuclease Inhibitor"/>
    <property type="match status" value="1"/>
</dbReference>